<evidence type="ECO:0000256" key="10">
    <source>
        <dbReference type="ARBA" id="ARBA00047944"/>
    </source>
</evidence>
<evidence type="ECO:0000313" key="12">
    <source>
        <dbReference type="EMBL" id="KAK1445158.1"/>
    </source>
</evidence>
<keyword evidence="7" id="KW-0808">Transferase</keyword>
<evidence type="ECO:0000256" key="4">
    <source>
        <dbReference type="ARBA" id="ARBA00022490"/>
    </source>
</evidence>
<dbReference type="Gene3D" id="3.40.1280.10">
    <property type="match status" value="1"/>
</dbReference>
<comment type="subcellular location">
    <subcellularLocation>
        <location evidence="1">Cytoplasm</location>
    </subcellularLocation>
</comment>
<dbReference type="GO" id="GO:0005737">
    <property type="term" value="C:cytoplasm"/>
    <property type="evidence" value="ECO:0007669"/>
    <property type="project" value="UniProtKB-SubCell"/>
</dbReference>
<comment type="function">
    <text evidence="9">Specifically methylates the N3 position of the uracil ring of uridine 1498 (m3U1498) in 16S rRNA. Acts on the fully assembled 30S ribosomal subunit.</text>
</comment>
<sequence>MNLIVVCDSDIRVENGEKYVTITDDRRVSHIRHVLRAEIGKELKLGIKNSTVDTATVVLIDKSRVELRLSPAFASHQQPKEPLVDLVLGLPRPKSLDKLLQYTTSIGVRRIKLVCSSRVELDYLKSHQLNDERIEESLTLGMEQGVTTFMPKVELFRSLGALQRNLKDDTYRIKLIAHPDTENTLGSLGIHKLDQGPILVAIGPEGGWVDSEVSFYKDCGFKPFNVGETILRTEVASVAILAQLKLLLSDTTLRGGLPKAR</sequence>
<dbReference type="NCBIfam" id="TIGR00046">
    <property type="entry name" value="RsmE family RNA methyltransferase"/>
    <property type="match status" value="1"/>
</dbReference>
<evidence type="ECO:0000256" key="5">
    <source>
        <dbReference type="ARBA" id="ARBA00022552"/>
    </source>
</evidence>
<dbReference type="GO" id="GO:0070475">
    <property type="term" value="P:rRNA base methylation"/>
    <property type="evidence" value="ECO:0007669"/>
    <property type="project" value="TreeGrafter"/>
</dbReference>
<comment type="caution">
    <text evidence="12">The sequence shown here is derived from an EMBL/GenBank/DDBJ whole genome shotgun (WGS) entry which is preliminary data.</text>
</comment>
<dbReference type="SUPFAM" id="SSF75217">
    <property type="entry name" value="alpha/beta knot"/>
    <property type="match status" value="1"/>
</dbReference>
<evidence type="ECO:0000256" key="8">
    <source>
        <dbReference type="ARBA" id="ARBA00022691"/>
    </source>
</evidence>
<evidence type="ECO:0000256" key="6">
    <source>
        <dbReference type="ARBA" id="ARBA00022603"/>
    </source>
</evidence>
<comment type="similarity">
    <text evidence="2">Belongs to the RNA methyltransferase RsmE family.</text>
</comment>
<dbReference type="PANTHER" id="PTHR30027">
    <property type="entry name" value="RIBOSOMAL RNA SMALL SUBUNIT METHYLTRANSFERASE E"/>
    <property type="match status" value="1"/>
</dbReference>
<dbReference type="PIRSF" id="PIRSF015601">
    <property type="entry name" value="MTase_slr0722"/>
    <property type="match status" value="1"/>
</dbReference>
<evidence type="ECO:0000256" key="3">
    <source>
        <dbReference type="ARBA" id="ARBA00012328"/>
    </source>
</evidence>
<keyword evidence="6 12" id="KW-0489">Methyltransferase</keyword>
<dbReference type="PANTHER" id="PTHR30027:SF3">
    <property type="entry name" value="16S RRNA (URACIL(1498)-N(3))-METHYLTRANSFERASE"/>
    <property type="match status" value="1"/>
</dbReference>
<dbReference type="Proteomes" id="UP001230268">
    <property type="component" value="Unassembled WGS sequence"/>
</dbReference>
<evidence type="ECO:0000256" key="9">
    <source>
        <dbReference type="ARBA" id="ARBA00025699"/>
    </source>
</evidence>
<dbReference type="InterPro" id="IPR029028">
    <property type="entry name" value="Alpha/beta_knot_MTases"/>
</dbReference>
<feature type="domain" description="Ribosomal RNA small subunit methyltransferase E methyltransferase" evidence="11">
    <location>
        <begin position="82"/>
        <end position="244"/>
    </location>
</feature>
<keyword evidence="5" id="KW-0698">rRNA processing</keyword>
<accession>A0AAD8PH32</accession>
<comment type="catalytic activity">
    <reaction evidence="10">
        <text>uridine(1498) in 16S rRNA + S-adenosyl-L-methionine = N(3)-methyluridine(1498) in 16S rRNA + S-adenosyl-L-homocysteine + H(+)</text>
        <dbReference type="Rhea" id="RHEA:42920"/>
        <dbReference type="Rhea" id="RHEA-COMP:10283"/>
        <dbReference type="Rhea" id="RHEA-COMP:10284"/>
        <dbReference type="ChEBI" id="CHEBI:15378"/>
        <dbReference type="ChEBI" id="CHEBI:57856"/>
        <dbReference type="ChEBI" id="CHEBI:59789"/>
        <dbReference type="ChEBI" id="CHEBI:65315"/>
        <dbReference type="ChEBI" id="CHEBI:74502"/>
        <dbReference type="EC" id="2.1.1.193"/>
    </reaction>
</comment>
<keyword evidence="8" id="KW-0949">S-adenosyl-L-methionine</keyword>
<proteinExistence type="inferred from homology"/>
<evidence type="ECO:0000256" key="1">
    <source>
        <dbReference type="ARBA" id="ARBA00004496"/>
    </source>
</evidence>
<dbReference type="AlphaFoldDB" id="A0AAD8PH32"/>
<reference evidence="12" key="1">
    <citation type="submission" date="2023-08" db="EMBL/GenBank/DDBJ databases">
        <title>Draft sequence of the Babesia gibsoni genome.</title>
        <authorList>
            <person name="Yamagishi J.Y."/>
            <person name="Xuan X.X."/>
        </authorList>
    </citation>
    <scope>NUCLEOTIDE SEQUENCE</scope>
    <source>
        <strain evidence="12">Azabu</strain>
    </source>
</reference>
<keyword evidence="13" id="KW-1185">Reference proteome</keyword>
<dbReference type="CDD" id="cd18084">
    <property type="entry name" value="RsmE-like"/>
    <property type="match status" value="1"/>
</dbReference>
<dbReference type="EMBL" id="JAVEPI010000001">
    <property type="protein sequence ID" value="KAK1445158.1"/>
    <property type="molecule type" value="Genomic_DNA"/>
</dbReference>
<name>A0AAD8PH32_BABGI</name>
<dbReference type="InterPro" id="IPR029026">
    <property type="entry name" value="tRNA_m1G_MTases_N"/>
</dbReference>
<dbReference type="InterPro" id="IPR006700">
    <property type="entry name" value="RsmE"/>
</dbReference>
<dbReference type="Pfam" id="PF04452">
    <property type="entry name" value="Methyltrans_RNA"/>
    <property type="match status" value="1"/>
</dbReference>
<evidence type="ECO:0000259" key="11">
    <source>
        <dbReference type="Pfam" id="PF04452"/>
    </source>
</evidence>
<evidence type="ECO:0000313" key="13">
    <source>
        <dbReference type="Proteomes" id="UP001230268"/>
    </source>
</evidence>
<dbReference type="InterPro" id="IPR046886">
    <property type="entry name" value="RsmE_MTase_dom"/>
</dbReference>
<dbReference type="GO" id="GO:0070042">
    <property type="term" value="F:rRNA (uridine-N3-)-methyltransferase activity"/>
    <property type="evidence" value="ECO:0007669"/>
    <property type="project" value="TreeGrafter"/>
</dbReference>
<gene>
    <name evidence="12" type="ORF">BgAZ_110640</name>
</gene>
<keyword evidence="4" id="KW-0963">Cytoplasm</keyword>
<evidence type="ECO:0000256" key="7">
    <source>
        <dbReference type="ARBA" id="ARBA00022679"/>
    </source>
</evidence>
<organism evidence="12 13">
    <name type="scientific">Babesia gibsoni</name>
    <dbReference type="NCBI Taxonomy" id="33632"/>
    <lineage>
        <taxon>Eukaryota</taxon>
        <taxon>Sar</taxon>
        <taxon>Alveolata</taxon>
        <taxon>Apicomplexa</taxon>
        <taxon>Aconoidasida</taxon>
        <taxon>Piroplasmida</taxon>
        <taxon>Babesiidae</taxon>
        <taxon>Babesia</taxon>
    </lineage>
</organism>
<evidence type="ECO:0000256" key="2">
    <source>
        <dbReference type="ARBA" id="ARBA00005528"/>
    </source>
</evidence>
<dbReference type="EC" id="2.1.1.193" evidence="3"/>
<protein>
    <recommendedName>
        <fullName evidence="3">16S rRNA (uracil(1498)-N(3))-methyltransferase</fullName>
        <ecNumber evidence="3">2.1.1.193</ecNumber>
    </recommendedName>
</protein>